<dbReference type="GO" id="GO:0016791">
    <property type="term" value="F:phosphatase activity"/>
    <property type="evidence" value="ECO:0007669"/>
    <property type="project" value="InterPro"/>
</dbReference>
<reference evidence="5" key="1">
    <citation type="submission" date="2021-10" db="EMBL/GenBank/DDBJ databases">
        <title>Collection of gut derived symbiotic bacterial strains cultured from healthy donors.</title>
        <authorList>
            <person name="Lin H."/>
            <person name="Littmann E."/>
            <person name="Kohout C."/>
            <person name="Pamer E.G."/>
        </authorList>
    </citation>
    <scope>NUCLEOTIDE SEQUENCE</scope>
    <source>
        <strain evidence="5">DFI.9.42</strain>
    </source>
</reference>
<evidence type="ECO:0000256" key="3">
    <source>
        <dbReference type="ARBA" id="ARBA00022801"/>
    </source>
</evidence>
<evidence type="ECO:0000259" key="4">
    <source>
        <dbReference type="Pfam" id="PF00483"/>
    </source>
</evidence>
<proteinExistence type="predicted"/>
<dbReference type="Proteomes" id="UP001197684">
    <property type="component" value="Unassembled WGS sequence"/>
</dbReference>
<evidence type="ECO:0000313" key="6">
    <source>
        <dbReference type="Proteomes" id="UP001197684"/>
    </source>
</evidence>
<keyword evidence="2" id="KW-0479">Metal-binding</keyword>
<organism evidence="5 6">
    <name type="scientific">Agathobacter rectalis</name>
    <dbReference type="NCBI Taxonomy" id="39491"/>
    <lineage>
        <taxon>Bacteria</taxon>
        <taxon>Bacillati</taxon>
        <taxon>Bacillota</taxon>
        <taxon>Clostridia</taxon>
        <taxon>Lachnospirales</taxon>
        <taxon>Lachnospiraceae</taxon>
        <taxon>Agathobacter</taxon>
    </lineage>
</organism>
<feature type="domain" description="Nucleotidyl transferase" evidence="4">
    <location>
        <begin position="3"/>
        <end position="231"/>
    </location>
</feature>
<dbReference type="Gene3D" id="3.40.50.1000">
    <property type="entry name" value="HAD superfamily/HAD-like"/>
    <property type="match status" value="1"/>
</dbReference>
<gene>
    <name evidence="5" type="ORF">LIZ56_02175</name>
</gene>
<evidence type="ECO:0000313" key="5">
    <source>
        <dbReference type="EMBL" id="MCB6937221.1"/>
    </source>
</evidence>
<accession>A0AAW4UAY2</accession>
<comment type="caution">
    <text evidence="5">The sequence shown here is derived from an EMBL/GenBank/DDBJ whole genome shotgun (WGS) entry which is preliminary data.</text>
</comment>
<dbReference type="InterPro" id="IPR006549">
    <property type="entry name" value="HAD-SF_hydro_IIIA"/>
</dbReference>
<dbReference type="InterPro" id="IPR023214">
    <property type="entry name" value="HAD_sf"/>
</dbReference>
<dbReference type="NCBIfam" id="TIGR01662">
    <property type="entry name" value="HAD-SF-IIIA"/>
    <property type="match status" value="1"/>
</dbReference>
<dbReference type="Pfam" id="PF00483">
    <property type="entry name" value="NTP_transferase"/>
    <property type="match status" value="1"/>
</dbReference>
<dbReference type="InterPro" id="IPR005835">
    <property type="entry name" value="NTP_transferase_dom"/>
</dbReference>
<protein>
    <submittedName>
        <fullName evidence="5">HAD-IIIA family hydrolase</fullName>
    </submittedName>
</protein>
<dbReference type="InterPro" id="IPR050486">
    <property type="entry name" value="Mannose-1P_guanyltransferase"/>
</dbReference>
<dbReference type="InterPro" id="IPR029044">
    <property type="entry name" value="Nucleotide-diphossugar_trans"/>
</dbReference>
<evidence type="ECO:0000256" key="1">
    <source>
        <dbReference type="ARBA" id="ARBA00022490"/>
    </source>
</evidence>
<dbReference type="SUPFAM" id="SSF53448">
    <property type="entry name" value="Nucleotide-diphospho-sugar transferases"/>
    <property type="match status" value="1"/>
</dbReference>
<dbReference type="PANTHER" id="PTHR22572">
    <property type="entry name" value="SUGAR-1-PHOSPHATE GUANYL TRANSFERASE"/>
    <property type="match status" value="1"/>
</dbReference>
<dbReference type="Pfam" id="PF13242">
    <property type="entry name" value="Hydrolase_like"/>
    <property type="match status" value="1"/>
</dbReference>
<keyword evidence="3 5" id="KW-0378">Hydrolase</keyword>
<dbReference type="AlphaFoldDB" id="A0AAW4UAY2"/>
<dbReference type="SUPFAM" id="SSF56784">
    <property type="entry name" value="HAD-like"/>
    <property type="match status" value="1"/>
</dbReference>
<dbReference type="GO" id="GO:0046872">
    <property type="term" value="F:metal ion binding"/>
    <property type="evidence" value="ECO:0007669"/>
    <property type="project" value="UniProtKB-KW"/>
</dbReference>
<dbReference type="NCBIfam" id="TIGR01656">
    <property type="entry name" value="Histidinol-ppas"/>
    <property type="match status" value="1"/>
</dbReference>
<dbReference type="RefSeq" id="WP_306780464.1">
    <property type="nucleotide sequence ID" value="NZ_JAJCJK010000002.1"/>
</dbReference>
<dbReference type="Gene3D" id="3.90.550.10">
    <property type="entry name" value="Spore Coat Polysaccharide Biosynthesis Protein SpsA, Chain A"/>
    <property type="match status" value="1"/>
</dbReference>
<sequence>MQAVIMAGGKGTRLASVTKDIPKPMVQIDGKPLLQYQIENLRDNGVLNIILIIGHLGYVIREYFGDGSKFGVKISYFEEESPLGTAGALSEIKSKLEDDFFLVFGDLFLNVNFKRFRDFHLDKDALITLFVHPNSHPYDSDIVVVNENQCVVEWSYKNSERKKDYDNLVNAGLYVINKKLIESLPLHRKIDLEKDIITQKLATGKVYAYHSTEYVKDVGTPERLNKVTDDYINGICEKRNLSHKQKAIFLDRDGTVNKYVGFLNRVEQMELEPNATKAIEMINQSEYLAIVITNQPVIARGECTFEELDKIHKRMFTLLGNEGAYVDGLYFCPHHPDSGFKGEIKELKMECDCRKPKIGMIEMAENDFNIDLENSWFVGDTCIDVQTGKNAKMNTIMLETGDPNKQGKYKTEPDVICKDLLLAAQHIINHN</sequence>
<keyword evidence="1" id="KW-0963">Cytoplasm</keyword>
<dbReference type="InterPro" id="IPR036412">
    <property type="entry name" value="HAD-like_sf"/>
</dbReference>
<name>A0AAW4UAY2_9FIRM</name>
<evidence type="ECO:0000256" key="2">
    <source>
        <dbReference type="ARBA" id="ARBA00022723"/>
    </source>
</evidence>
<dbReference type="CDD" id="cd07503">
    <property type="entry name" value="HAD_HisB-N"/>
    <property type="match status" value="1"/>
</dbReference>
<dbReference type="EMBL" id="JAJCJK010000002">
    <property type="protein sequence ID" value="MCB6937221.1"/>
    <property type="molecule type" value="Genomic_DNA"/>
</dbReference>
<dbReference type="CDD" id="cd04181">
    <property type="entry name" value="NTP_transferase"/>
    <property type="match status" value="1"/>
</dbReference>
<dbReference type="InterPro" id="IPR006543">
    <property type="entry name" value="Histidinol-phos"/>
</dbReference>